<reference evidence="2" key="1">
    <citation type="submission" date="2019-07" db="EMBL/GenBank/DDBJ databases">
        <authorList>
            <person name="Dittberner H."/>
        </authorList>
    </citation>
    <scope>NUCLEOTIDE SEQUENCE [LARGE SCALE GENOMIC DNA]</scope>
</reference>
<accession>A0A565AZI6</accession>
<dbReference type="InterPro" id="IPR010658">
    <property type="entry name" value="Nodulin-like"/>
</dbReference>
<feature type="domain" description="Nodulin-like" evidence="1">
    <location>
        <begin position="27"/>
        <end position="61"/>
    </location>
</feature>
<dbReference type="AlphaFoldDB" id="A0A565AZI6"/>
<dbReference type="EMBL" id="CABITT030000002">
    <property type="protein sequence ID" value="VVA94822.1"/>
    <property type="molecule type" value="Genomic_DNA"/>
</dbReference>
<proteinExistence type="predicted"/>
<sequence>MLCKNQMRTPTTVDWFIWGGLDRNLRQNLKSVLGYNQQQLTMLGVVNDVGESIIFVFGYTSTK</sequence>
<name>A0A565AZI6_9BRAS</name>
<protein>
    <recommendedName>
        <fullName evidence="1">Nodulin-like domain-containing protein</fullName>
    </recommendedName>
</protein>
<keyword evidence="3" id="KW-1185">Reference proteome</keyword>
<organism evidence="2 3">
    <name type="scientific">Arabis nemorensis</name>
    <dbReference type="NCBI Taxonomy" id="586526"/>
    <lineage>
        <taxon>Eukaryota</taxon>
        <taxon>Viridiplantae</taxon>
        <taxon>Streptophyta</taxon>
        <taxon>Embryophyta</taxon>
        <taxon>Tracheophyta</taxon>
        <taxon>Spermatophyta</taxon>
        <taxon>Magnoliopsida</taxon>
        <taxon>eudicotyledons</taxon>
        <taxon>Gunneridae</taxon>
        <taxon>Pentapetalae</taxon>
        <taxon>rosids</taxon>
        <taxon>malvids</taxon>
        <taxon>Brassicales</taxon>
        <taxon>Brassicaceae</taxon>
        <taxon>Arabideae</taxon>
        <taxon>Arabis</taxon>
    </lineage>
</organism>
<gene>
    <name evidence="2" type="ORF">ANE_LOCUS5267</name>
</gene>
<evidence type="ECO:0000313" key="3">
    <source>
        <dbReference type="Proteomes" id="UP000489600"/>
    </source>
</evidence>
<dbReference type="Proteomes" id="UP000489600">
    <property type="component" value="Unassembled WGS sequence"/>
</dbReference>
<dbReference type="Pfam" id="PF06813">
    <property type="entry name" value="Nodulin-like"/>
    <property type="match status" value="1"/>
</dbReference>
<evidence type="ECO:0000313" key="2">
    <source>
        <dbReference type="EMBL" id="VVA94822.1"/>
    </source>
</evidence>
<comment type="caution">
    <text evidence="2">The sequence shown here is derived from an EMBL/GenBank/DDBJ whole genome shotgun (WGS) entry which is preliminary data.</text>
</comment>
<evidence type="ECO:0000259" key="1">
    <source>
        <dbReference type="Pfam" id="PF06813"/>
    </source>
</evidence>
<dbReference type="OrthoDB" id="410267at2759"/>